<dbReference type="SMART" id="SM00710">
    <property type="entry name" value="PbH1"/>
    <property type="match status" value="5"/>
</dbReference>
<dbReference type="InterPro" id="IPR006311">
    <property type="entry name" value="TAT_signal"/>
</dbReference>
<comment type="cofactor">
    <cofactor evidence="1">
        <name>Ca(2+)</name>
        <dbReference type="ChEBI" id="CHEBI:29108"/>
    </cofactor>
</comment>
<accession>A0A2I8VI59</accession>
<sequence length="457" mass="48496">MTRPRRSGRPSSPWRSRRQFLTATGATAVAGLLAGCGGRSGDPASSQTQSTPESTPTPEPTPTETPTPAPTGLEGTYFVDPVNGDNEFAGSSPDTAFASLQPLTTNGRVDLEPGDVIKLRATAPIVIEDNVDFYLQKATAENPIVIEPYGDGRPVLDANGVEGSAIRLEGAQYMTLRGFELKNAGSDGIQVPGAANGSQQAIGCVFEDLLVHHYGQGDSTEGNGIGFYRDSYDHVVRDVVCHHGAVDDNSDGFYIGGQNRRFSGGHRFERCVAYRNADDGFDFFRCDPERPSSLVDCVAFGNGRDGEGATGDGNGFKMGGGWRTGGNHVVRARSFGNDAIGFDCNGASAANTFDNCTAYDNGTYGFEFTGDTDPDHVVRNCIAFENSDGPANLLYNAQSEANTWNLEIDDPDFASVVRDEEAFLHLTADSPCIDAGVDVGVSYVGAAPDLGAFEFQT</sequence>
<keyword evidence="3" id="KW-0964">Secreted</keyword>
<evidence type="ECO:0000256" key="7">
    <source>
        <dbReference type="ARBA" id="ARBA00023239"/>
    </source>
</evidence>
<feature type="domain" description="Pel9A-like right handed beta-helix region" evidence="10">
    <location>
        <begin position="74"/>
        <end position="320"/>
    </location>
</feature>
<name>A0A2I8VI59_9EURY</name>
<protein>
    <submittedName>
        <fullName evidence="11">Pectate lyase</fullName>
    </submittedName>
</protein>
<dbReference type="PROSITE" id="PS51318">
    <property type="entry name" value="TAT"/>
    <property type="match status" value="1"/>
</dbReference>
<dbReference type="KEGG" id="srub:C2R22_08135"/>
<keyword evidence="5" id="KW-0732">Signal</keyword>
<dbReference type="InterPro" id="IPR012334">
    <property type="entry name" value="Pectin_lyas_fold"/>
</dbReference>
<dbReference type="GO" id="GO:0005576">
    <property type="term" value="C:extracellular region"/>
    <property type="evidence" value="ECO:0007669"/>
    <property type="project" value="UniProtKB-SubCell"/>
</dbReference>
<comment type="subcellular location">
    <subcellularLocation>
        <location evidence="2">Secreted</location>
    </subcellularLocation>
</comment>
<dbReference type="EMBL" id="CP026309">
    <property type="protein sequence ID" value="AUV81626.1"/>
    <property type="molecule type" value="Genomic_DNA"/>
</dbReference>
<feature type="compositionally biased region" description="Low complexity" evidence="9">
    <location>
        <begin position="43"/>
        <end position="54"/>
    </location>
</feature>
<dbReference type="Gene3D" id="2.160.20.10">
    <property type="entry name" value="Single-stranded right-handed beta-helix, Pectin lyase-like"/>
    <property type="match status" value="1"/>
</dbReference>
<dbReference type="SUPFAM" id="SSF51126">
    <property type="entry name" value="Pectin lyase-like"/>
    <property type="match status" value="1"/>
</dbReference>
<evidence type="ECO:0000256" key="6">
    <source>
        <dbReference type="ARBA" id="ARBA00022837"/>
    </source>
</evidence>
<dbReference type="GO" id="GO:0016837">
    <property type="term" value="F:carbon-oxygen lyase activity, acting on polysaccharides"/>
    <property type="evidence" value="ECO:0007669"/>
    <property type="project" value="TreeGrafter"/>
</dbReference>
<dbReference type="PANTHER" id="PTHR40088">
    <property type="entry name" value="PECTATE LYASE (EUROFUNG)"/>
    <property type="match status" value="1"/>
</dbReference>
<dbReference type="InterPro" id="IPR052052">
    <property type="entry name" value="Polysaccharide_Lyase_9"/>
</dbReference>
<evidence type="ECO:0000313" key="12">
    <source>
        <dbReference type="Proteomes" id="UP000236584"/>
    </source>
</evidence>
<evidence type="ECO:0000256" key="9">
    <source>
        <dbReference type="SAM" id="MobiDB-lite"/>
    </source>
</evidence>
<evidence type="ECO:0000256" key="2">
    <source>
        <dbReference type="ARBA" id="ARBA00004613"/>
    </source>
</evidence>
<evidence type="ECO:0000256" key="4">
    <source>
        <dbReference type="ARBA" id="ARBA00022723"/>
    </source>
</evidence>
<dbReference type="OrthoDB" id="346074at2157"/>
<keyword evidence="4" id="KW-0479">Metal-binding</keyword>
<dbReference type="GeneID" id="35592051"/>
<evidence type="ECO:0000313" key="11">
    <source>
        <dbReference type="EMBL" id="AUV81626.1"/>
    </source>
</evidence>
<proteinExistence type="inferred from homology"/>
<feature type="compositionally biased region" description="Pro residues" evidence="9">
    <location>
        <begin position="55"/>
        <end position="69"/>
    </location>
</feature>
<evidence type="ECO:0000256" key="3">
    <source>
        <dbReference type="ARBA" id="ARBA00022525"/>
    </source>
</evidence>
<dbReference type="InterPro" id="IPR011050">
    <property type="entry name" value="Pectin_lyase_fold/virulence"/>
</dbReference>
<organism evidence="11 12">
    <name type="scientific">Salinigranum rubrum</name>
    <dbReference type="NCBI Taxonomy" id="755307"/>
    <lineage>
        <taxon>Archaea</taxon>
        <taxon>Methanobacteriati</taxon>
        <taxon>Methanobacteriota</taxon>
        <taxon>Stenosarchaea group</taxon>
        <taxon>Halobacteria</taxon>
        <taxon>Halobacteriales</taxon>
        <taxon>Haloferacaceae</taxon>
        <taxon>Salinigranum</taxon>
    </lineage>
</organism>
<dbReference type="RefSeq" id="WP_103425314.1">
    <property type="nucleotide sequence ID" value="NZ_CP026309.1"/>
</dbReference>
<dbReference type="PANTHER" id="PTHR40088:SF1">
    <property type="entry name" value="PECTATE LYASE PEL9"/>
    <property type="match status" value="1"/>
</dbReference>
<comment type="similarity">
    <text evidence="8">Belongs to the polysaccharide lyase 9 family.</text>
</comment>
<evidence type="ECO:0000256" key="1">
    <source>
        <dbReference type="ARBA" id="ARBA00001913"/>
    </source>
</evidence>
<dbReference type="InterPro" id="IPR053868">
    <property type="entry name" value="Pel9A-like_beta_helix"/>
</dbReference>
<reference evidence="11 12" key="1">
    <citation type="submission" date="2018-01" db="EMBL/GenBank/DDBJ databases">
        <title>Complete genome sequence of Salinigranum rubrum GX10T, an extremely halophilic archaeon isolated from a marine solar saltern.</title>
        <authorList>
            <person name="Han S."/>
        </authorList>
    </citation>
    <scope>NUCLEOTIDE SEQUENCE [LARGE SCALE GENOMIC DNA]</scope>
    <source>
        <strain evidence="11 12">GX10</strain>
    </source>
</reference>
<keyword evidence="6" id="KW-0106">Calcium</keyword>
<evidence type="ECO:0000256" key="8">
    <source>
        <dbReference type="ARBA" id="ARBA00038263"/>
    </source>
</evidence>
<evidence type="ECO:0000256" key="5">
    <source>
        <dbReference type="ARBA" id="ARBA00022729"/>
    </source>
</evidence>
<evidence type="ECO:0000259" key="10">
    <source>
        <dbReference type="Pfam" id="PF22842"/>
    </source>
</evidence>
<keyword evidence="7 11" id="KW-0456">Lyase</keyword>
<gene>
    <name evidence="11" type="ORF">C2R22_08135</name>
</gene>
<dbReference type="Proteomes" id="UP000236584">
    <property type="component" value="Chromosome"/>
</dbReference>
<dbReference type="Pfam" id="PF22842">
    <property type="entry name" value="Pel9A-like_beta_helix"/>
    <property type="match status" value="1"/>
</dbReference>
<feature type="region of interest" description="Disordered" evidence="9">
    <location>
        <begin position="33"/>
        <end position="75"/>
    </location>
</feature>
<dbReference type="InterPro" id="IPR006626">
    <property type="entry name" value="PbH1"/>
</dbReference>
<dbReference type="GO" id="GO:0046872">
    <property type="term" value="F:metal ion binding"/>
    <property type="evidence" value="ECO:0007669"/>
    <property type="project" value="UniProtKB-KW"/>
</dbReference>
<keyword evidence="12" id="KW-1185">Reference proteome</keyword>
<dbReference type="AlphaFoldDB" id="A0A2I8VI59"/>